<comment type="caution">
    <text evidence="2">The sequence shown here is derived from an EMBL/GenBank/DDBJ whole genome shotgun (WGS) entry which is preliminary data.</text>
</comment>
<name>A0A227J216_VIBPH</name>
<keyword evidence="1" id="KW-1133">Transmembrane helix</keyword>
<dbReference type="AlphaFoldDB" id="A0A227J216"/>
<proteinExistence type="predicted"/>
<dbReference type="Gene3D" id="6.10.340.10">
    <property type="match status" value="1"/>
</dbReference>
<keyword evidence="1" id="KW-0472">Membrane</keyword>
<accession>A0A227J216</accession>
<evidence type="ECO:0000256" key="1">
    <source>
        <dbReference type="SAM" id="Phobius"/>
    </source>
</evidence>
<gene>
    <name evidence="2" type="ORF">CA163_31330</name>
</gene>
<evidence type="ECO:0000313" key="3">
    <source>
        <dbReference type="Proteomes" id="UP000214596"/>
    </source>
</evidence>
<feature type="non-terminal residue" evidence="2">
    <location>
        <position position="1"/>
    </location>
</feature>
<feature type="non-terminal residue" evidence="2">
    <location>
        <position position="98"/>
    </location>
</feature>
<evidence type="ECO:0000313" key="2">
    <source>
        <dbReference type="EMBL" id="OXE28928.1"/>
    </source>
</evidence>
<evidence type="ECO:0008006" key="4">
    <source>
        <dbReference type="Google" id="ProtNLM"/>
    </source>
</evidence>
<dbReference type="EMBL" id="NIXT01003822">
    <property type="protein sequence ID" value="OXE28928.1"/>
    <property type="molecule type" value="Genomic_DNA"/>
</dbReference>
<dbReference type="Proteomes" id="UP000214596">
    <property type="component" value="Unassembled WGS sequence"/>
</dbReference>
<keyword evidence="1" id="KW-0812">Transmembrane</keyword>
<reference evidence="2 3" key="1">
    <citation type="journal article" date="2017" name="Appl. Environ. Microbiol.">
        <title>Parallel evolution of two clades of a major Atlantic endemic Vibrio parahaemolyticus pathogen lineage by independent acquisition of related pathogenicity islands.</title>
        <authorList>
            <person name="Xu F."/>
            <person name="Gonzalez-Escalona N."/>
            <person name="Drees K.P."/>
            <person name="Sebra R.P."/>
            <person name="Cooper V.S."/>
            <person name="Jones S.H."/>
            <person name="Whistler C.A."/>
        </authorList>
    </citation>
    <scope>NUCLEOTIDE SEQUENCE [LARGE SCALE GENOMIC DNA]</scope>
    <source>
        <strain evidence="2 3">MAVP-3</strain>
    </source>
</reference>
<organism evidence="2 3">
    <name type="scientific">Vibrio parahaemolyticus</name>
    <dbReference type="NCBI Taxonomy" id="670"/>
    <lineage>
        <taxon>Bacteria</taxon>
        <taxon>Pseudomonadati</taxon>
        <taxon>Pseudomonadota</taxon>
        <taxon>Gammaproteobacteria</taxon>
        <taxon>Vibrionales</taxon>
        <taxon>Vibrionaceae</taxon>
        <taxon>Vibrio</taxon>
    </lineage>
</organism>
<sequence length="98" mass="11453">ELLPHFYAVLSPAEYLMWNKVDKVWLELALSFGIAAFCTITLIVLVLYRYVLHPVSRLDKQLSELESNQRDNIEKLGTNDEIGRLSSRFFDMYEELNV</sequence>
<protein>
    <recommendedName>
        <fullName evidence="4">HAMP domain-containing protein</fullName>
    </recommendedName>
</protein>
<feature type="transmembrane region" description="Helical" evidence="1">
    <location>
        <begin position="24"/>
        <end position="48"/>
    </location>
</feature>